<evidence type="ECO:0000313" key="1">
    <source>
        <dbReference type="EMBL" id="KDQ11043.1"/>
    </source>
</evidence>
<keyword evidence="2" id="KW-1185">Reference proteome</keyword>
<dbReference type="HOGENOM" id="CLU_288684_0_0_1"/>
<sequence length="1064" mass="118906">MLTVTIYESLLYSPPFLLGAGATETRHCMLGSFNLLAEVFYISCNALPIPLSSPISFSMLTTSERRAAHTLIAQSSHDLERLRANFLGRLQIWEDEMSRSRFALAPQHHLPRDVLARIIVHCVLLRSSTRLTDLRLVNSSWNDAVVSASRLQCSLYMKYMPREQAGASIERARLVVHSSSVVSGGGDSAYDDRIANMRPCSLWPTLHIHADDASKIRSALLHCINISVPFEDLCLGIKGSEGPDTSILFEGTLLEALNLPHTSHPTRETPNHRPTPRVRRLRQAGLAASLFHHLISAGLPQKEPHLPWLRNITTLVIECLSSDLNTPNLCPKIIRALEQTRQLHLFTLRVPNRDWLQDNWPDDAFVTLPFLQHLELFLGISTKLLDRLVCPTLERLCVREGHNDAWTPDNVFVGEAPSLHLMGFFTRSSPPLRVLRLADIYLSDRNYKTLLPTLDKLQDLGVIGSGMLSANILDFLSSPIDGTGRWCCPQLRRLSNGKSEYGANDSVPAKSLIRLLKARSGPRVDSVPCRITHLDCDMDAYDEASLEVLGGQRCRTKNTLPRWLIYGAGLARPKGWMEWNTPRSIIISGQVRRYNLGVCGRVDEAEDAQGRRGSLEKIAYVIVVLLAPKGVMVPHGCGWVSPNMESPQVRGGDAVQEFGGQAKTYSKMLARMMPPDRPTNRLVHTTSSRIRVVMEESQPRWGSFPTREVNGTILASVSSQMSRGMLVAVACQARFTEARLRGNVPCHSTHSANISPRISGGVRRTAAMDARSKEIETQVVYHYVFTYLRLEFGLAKGIPGEKFYSQCARKIINILNGRKNLKAEALRLRASIASMCRLPPEILSTILTLCTDVHRVKPSTLCLVNRTWHDVAIATPRLWCRIDLHFEVGCGETLGAMPIGYIDNCITRSRMLPLDVHVFFAQSSDYPRRDIVNLFKRMRPSMQRWRSLSLVECNPTDLCSALSKCAIAASSLEMSLSNTDSGYFYSINNADTWVLDKLDDFQPTPNLRKITFGKLRVIPFDELLCNSPESPPLPWLSSLTSLSIVDRDGGEDDPQIGALTFYEL</sequence>
<protein>
    <submittedName>
        <fullName evidence="1">Uncharacterized protein</fullName>
    </submittedName>
</protein>
<dbReference type="EMBL" id="KL198062">
    <property type="protein sequence ID" value="KDQ11043.1"/>
    <property type="molecule type" value="Genomic_DNA"/>
</dbReference>
<organism evidence="1 2">
    <name type="scientific">Botryobasidium botryosum (strain FD-172 SS1)</name>
    <dbReference type="NCBI Taxonomy" id="930990"/>
    <lineage>
        <taxon>Eukaryota</taxon>
        <taxon>Fungi</taxon>
        <taxon>Dikarya</taxon>
        <taxon>Basidiomycota</taxon>
        <taxon>Agaricomycotina</taxon>
        <taxon>Agaricomycetes</taxon>
        <taxon>Cantharellales</taxon>
        <taxon>Botryobasidiaceae</taxon>
        <taxon>Botryobasidium</taxon>
    </lineage>
</organism>
<dbReference type="AlphaFoldDB" id="A0A067M5I3"/>
<accession>A0A067M5I3</accession>
<reference evidence="2" key="1">
    <citation type="journal article" date="2014" name="Proc. Natl. Acad. Sci. U.S.A.">
        <title>Extensive sampling of basidiomycete genomes demonstrates inadequacy of the white-rot/brown-rot paradigm for wood decay fungi.</title>
        <authorList>
            <person name="Riley R."/>
            <person name="Salamov A.A."/>
            <person name="Brown D.W."/>
            <person name="Nagy L.G."/>
            <person name="Floudas D."/>
            <person name="Held B.W."/>
            <person name="Levasseur A."/>
            <person name="Lombard V."/>
            <person name="Morin E."/>
            <person name="Otillar R."/>
            <person name="Lindquist E.A."/>
            <person name="Sun H."/>
            <person name="LaButti K.M."/>
            <person name="Schmutz J."/>
            <person name="Jabbour D."/>
            <person name="Luo H."/>
            <person name="Baker S.E."/>
            <person name="Pisabarro A.G."/>
            <person name="Walton J.D."/>
            <person name="Blanchette R.A."/>
            <person name="Henrissat B."/>
            <person name="Martin F."/>
            <person name="Cullen D."/>
            <person name="Hibbett D.S."/>
            <person name="Grigoriev I.V."/>
        </authorList>
    </citation>
    <scope>NUCLEOTIDE SEQUENCE [LARGE SCALE GENOMIC DNA]</scope>
    <source>
        <strain evidence="2">FD-172 SS1</strain>
    </source>
</reference>
<dbReference type="OrthoDB" id="10691289at2759"/>
<name>A0A067M5I3_BOTB1</name>
<proteinExistence type="predicted"/>
<dbReference type="InParanoid" id="A0A067M5I3"/>
<dbReference type="InterPro" id="IPR036047">
    <property type="entry name" value="F-box-like_dom_sf"/>
</dbReference>
<gene>
    <name evidence="1" type="ORF">BOTBODRAFT_638482</name>
</gene>
<dbReference type="Proteomes" id="UP000027195">
    <property type="component" value="Unassembled WGS sequence"/>
</dbReference>
<dbReference type="SUPFAM" id="SSF81383">
    <property type="entry name" value="F-box domain"/>
    <property type="match status" value="1"/>
</dbReference>
<evidence type="ECO:0000313" key="2">
    <source>
        <dbReference type="Proteomes" id="UP000027195"/>
    </source>
</evidence>